<accession>A0A7R9GGJ8</accession>
<keyword evidence="10" id="KW-0539">Nucleus</keyword>
<feature type="domain" description="C2H2-type" evidence="13">
    <location>
        <begin position="142"/>
        <end position="171"/>
    </location>
</feature>
<keyword evidence="15" id="KW-1185">Reference proteome</keyword>
<evidence type="ECO:0000256" key="12">
    <source>
        <dbReference type="SAM" id="MobiDB-lite"/>
    </source>
</evidence>
<dbReference type="PANTHER" id="PTHR23235:SF48">
    <property type="entry name" value="KRUEPPEL-LIKE FACTOR 3"/>
    <property type="match status" value="1"/>
</dbReference>
<gene>
    <name evidence="14" type="ORF">NMOB1V02_LOCUS7994</name>
</gene>
<dbReference type="GO" id="GO:0000978">
    <property type="term" value="F:RNA polymerase II cis-regulatory region sequence-specific DNA binding"/>
    <property type="evidence" value="ECO:0007669"/>
    <property type="project" value="TreeGrafter"/>
</dbReference>
<evidence type="ECO:0000256" key="2">
    <source>
        <dbReference type="ARBA" id="ARBA00006991"/>
    </source>
</evidence>
<evidence type="ECO:0000256" key="4">
    <source>
        <dbReference type="ARBA" id="ARBA00022737"/>
    </source>
</evidence>
<dbReference type="Pfam" id="PF00096">
    <property type="entry name" value="zf-C2H2"/>
    <property type="match status" value="3"/>
</dbReference>
<dbReference type="SMART" id="SM00355">
    <property type="entry name" value="ZnF_C2H2"/>
    <property type="match status" value="3"/>
</dbReference>
<keyword evidence="5 11" id="KW-0863">Zinc-finger</keyword>
<evidence type="ECO:0000256" key="5">
    <source>
        <dbReference type="ARBA" id="ARBA00022771"/>
    </source>
</evidence>
<evidence type="ECO:0000256" key="7">
    <source>
        <dbReference type="ARBA" id="ARBA00023015"/>
    </source>
</evidence>
<keyword evidence="3" id="KW-0479">Metal-binding</keyword>
<dbReference type="PROSITE" id="PS00028">
    <property type="entry name" value="ZINC_FINGER_C2H2_1"/>
    <property type="match status" value="3"/>
</dbReference>
<dbReference type="GO" id="GO:0008270">
    <property type="term" value="F:zinc ion binding"/>
    <property type="evidence" value="ECO:0007669"/>
    <property type="project" value="UniProtKB-KW"/>
</dbReference>
<dbReference type="Gene3D" id="3.30.160.60">
    <property type="entry name" value="Classic Zinc Finger"/>
    <property type="match status" value="3"/>
</dbReference>
<dbReference type="FunFam" id="3.30.160.60:FF:001480">
    <property type="entry name" value="Si:cabz01071911.3"/>
    <property type="match status" value="1"/>
</dbReference>
<keyword evidence="7" id="KW-0805">Transcription regulation</keyword>
<evidence type="ECO:0000256" key="11">
    <source>
        <dbReference type="PROSITE-ProRule" id="PRU00042"/>
    </source>
</evidence>
<evidence type="ECO:0000256" key="1">
    <source>
        <dbReference type="ARBA" id="ARBA00004123"/>
    </source>
</evidence>
<dbReference type="OrthoDB" id="4748970at2759"/>
<name>A0A7R9GGJ8_9CRUS</name>
<evidence type="ECO:0000256" key="10">
    <source>
        <dbReference type="ARBA" id="ARBA00023242"/>
    </source>
</evidence>
<evidence type="ECO:0000256" key="3">
    <source>
        <dbReference type="ARBA" id="ARBA00022723"/>
    </source>
</evidence>
<evidence type="ECO:0000256" key="6">
    <source>
        <dbReference type="ARBA" id="ARBA00022833"/>
    </source>
</evidence>
<dbReference type="Proteomes" id="UP000678499">
    <property type="component" value="Unassembled WGS sequence"/>
</dbReference>
<organism evidence="14">
    <name type="scientific">Notodromas monacha</name>
    <dbReference type="NCBI Taxonomy" id="399045"/>
    <lineage>
        <taxon>Eukaryota</taxon>
        <taxon>Metazoa</taxon>
        <taxon>Ecdysozoa</taxon>
        <taxon>Arthropoda</taxon>
        <taxon>Crustacea</taxon>
        <taxon>Oligostraca</taxon>
        <taxon>Ostracoda</taxon>
        <taxon>Podocopa</taxon>
        <taxon>Podocopida</taxon>
        <taxon>Cypridocopina</taxon>
        <taxon>Cypridoidea</taxon>
        <taxon>Cyprididae</taxon>
        <taxon>Notodromas</taxon>
    </lineage>
</organism>
<feature type="domain" description="C2H2-type" evidence="13">
    <location>
        <begin position="172"/>
        <end position="194"/>
    </location>
</feature>
<dbReference type="SUPFAM" id="SSF57667">
    <property type="entry name" value="beta-beta-alpha zinc fingers"/>
    <property type="match status" value="2"/>
</dbReference>
<dbReference type="PANTHER" id="PTHR23235">
    <property type="entry name" value="KRUEPPEL-LIKE TRANSCRIPTION FACTOR"/>
    <property type="match status" value="1"/>
</dbReference>
<dbReference type="PROSITE" id="PS50157">
    <property type="entry name" value="ZINC_FINGER_C2H2_2"/>
    <property type="match status" value="3"/>
</dbReference>
<keyword evidence="9" id="KW-0804">Transcription</keyword>
<dbReference type="AlphaFoldDB" id="A0A7R9GGJ8"/>
<dbReference type="GO" id="GO:0000981">
    <property type="term" value="F:DNA-binding transcription factor activity, RNA polymerase II-specific"/>
    <property type="evidence" value="ECO:0007669"/>
    <property type="project" value="TreeGrafter"/>
</dbReference>
<dbReference type="GO" id="GO:0005634">
    <property type="term" value="C:nucleus"/>
    <property type="evidence" value="ECO:0007669"/>
    <property type="project" value="UniProtKB-SubCell"/>
</dbReference>
<evidence type="ECO:0000256" key="9">
    <source>
        <dbReference type="ARBA" id="ARBA00023163"/>
    </source>
</evidence>
<feature type="domain" description="C2H2-type" evidence="13">
    <location>
        <begin position="112"/>
        <end position="141"/>
    </location>
</feature>
<comment type="similarity">
    <text evidence="2">Belongs to the krueppel C2H2-type zinc-finger protein family.</text>
</comment>
<proteinExistence type="inferred from homology"/>
<evidence type="ECO:0000313" key="15">
    <source>
        <dbReference type="Proteomes" id="UP000678499"/>
    </source>
</evidence>
<evidence type="ECO:0000259" key="13">
    <source>
        <dbReference type="PROSITE" id="PS50157"/>
    </source>
</evidence>
<sequence>IGKFWRIGGAVEDQQCISDVDARSPKISSPPLSAGSSTSPGRSISPRNSSPSGFLSARIHAVPSATTTIFPSRNGRGTPVDNGSPPPSSPDINGNGPIGAEYMESLKRRKVHRCDFSGCDKVYTKSSHLKAHKRTHTGEKPYECTWEGCTWKFARSDELTRHFRKHTGQKPFQCHLCQRSFSRSDHLSLHMRRH</sequence>
<dbReference type="FunFam" id="3.30.160.60:FF:000018">
    <property type="entry name" value="Krueppel-like factor 15"/>
    <property type="match status" value="1"/>
</dbReference>
<dbReference type="EMBL" id="CAJPEX010002089">
    <property type="protein sequence ID" value="CAG0920486.1"/>
    <property type="molecule type" value="Genomic_DNA"/>
</dbReference>
<reference evidence="14" key="1">
    <citation type="submission" date="2020-11" db="EMBL/GenBank/DDBJ databases">
        <authorList>
            <person name="Tran Van P."/>
        </authorList>
    </citation>
    <scope>NUCLEOTIDE SEQUENCE</scope>
</reference>
<keyword evidence="4" id="KW-0677">Repeat</keyword>
<feature type="region of interest" description="Disordered" evidence="12">
    <location>
        <begin position="16"/>
        <end position="54"/>
    </location>
</feature>
<dbReference type="EMBL" id="OA884126">
    <property type="protein sequence ID" value="CAD7280334.1"/>
    <property type="molecule type" value="Genomic_DNA"/>
</dbReference>
<feature type="compositionally biased region" description="Polar residues" evidence="12">
    <location>
        <begin position="41"/>
        <end position="53"/>
    </location>
</feature>
<keyword evidence="6" id="KW-0862">Zinc</keyword>
<dbReference type="InterPro" id="IPR036236">
    <property type="entry name" value="Znf_C2H2_sf"/>
</dbReference>
<evidence type="ECO:0000256" key="8">
    <source>
        <dbReference type="ARBA" id="ARBA00023125"/>
    </source>
</evidence>
<dbReference type="InterPro" id="IPR013087">
    <property type="entry name" value="Znf_C2H2_type"/>
</dbReference>
<dbReference type="FunFam" id="3.30.160.60:FF:000021">
    <property type="entry name" value="Basic krueppel-like factor 3"/>
    <property type="match status" value="1"/>
</dbReference>
<feature type="region of interest" description="Disordered" evidence="12">
    <location>
        <begin position="67"/>
        <end position="99"/>
    </location>
</feature>
<protein>
    <recommendedName>
        <fullName evidence="13">C2H2-type domain-containing protein</fullName>
    </recommendedName>
</protein>
<keyword evidence="8" id="KW-0238">DNA-binding</keyword>
<feature type="compositionally biased region" description="Low complexity" evidence="12">
    <location>
        <begin position="29"/>
        <end position="40"/>
    </location>
</feature>
<feature type="non-terminal residue" evidence="14">
    <location>
        <position position="1"/>
    </location>
</feature>
<comment type="subcellular location">
    <subcellularLocation>
        <location evidence="1">Nucleus</location>
    </subcellularLocation>
</comment>
<evidence type="ECO:0000313" key="14">
    <source>
        <dbReference type="EMBL" id="CAD7280334.1"/>
    </source>
</evidence>